<evidence type="ECO:0000256" key="7">
    <source>
        <dbReference type="ARBA" id="ARBA00025330"/>
    </source>
</evidence>
<evidence type="ECO:0000256" key="2">
    <source>
        <dbReference type="ARBA" id="ARBA00005369"/>
    </source>
</evidence>
<keyword evidence="5 9" id="KW-0808">Transferase</keyword>
<dbReference type="Pfam" id="PF01135">
    <property type="entry name" value="PCMT"/>
    <property type="match status" value="1"/>
</dbReference>
<dbReference type="InterPro" id="IPR029063">
    <property type="entry name" value="SAM-dependent_MTases_sf"/>
</dbReference>
<dbReference type="Gene3D" id="3.40.50.150">
    <property type="entry name" value="Vaccinia Virus protein VP39"/>
    <property type="match status" value="1"/>
</dbReference>
<feature type="active site" evidence="9">
    <location>
        <position position="61"/>
    </location>
</feature>
<evidence type="ECO:0000256" key="1">
    <source>
        <dbReference type="ARBA" id="ARBA00004496"/>
    </source>
</evidence>
<dbReference type="PANTHER" id="PTHR11579:SF0">
    <property type="entry name" value="PROTEIN-L-ISOASPARTATE(D-ASPARTATE) O-METHYLTRANSFERASE"/>
    <property type="match status" value="1"/>
</dbReference>
<dbReference type="OrthoDB" id="33618at2157"/>
<dbReference type="KEGG" id="hrr:HZS55_00400"/>
<sequence length="208" mass="22713">MDFAAARERLVERLAEDGRFGGDRVRDAMAAVPRHEFVPDERREGAYRDTPLPIGEGQTISAPHMVAIMTDLLDPSPGDDVLEVGTGCGYHAAVTAELVGAEHVFSVEYHDSLAEAARERLDRLGYGEVSVRAGDGKGGWPEHAPYDRAYLTCAAPEFPEPVVEQVRPGGSLLAPIGSRRQTLVRARRRADGSLEREEHGGVRFVELQ</sequence>
<evidence type="ECO:0000256" key="5">
    <source>
        <dbReference type="ARBA" id="ARBA00022679"/>
    </source>
</evidence>
<dbReference type="FunFam" id="3.40.50.150:FF:000010">
    <property type="entry name" value="Protein-L-isoaspartate O-methyltransferase"/>
    <property type="match status" value="1"/>
</dbReference>
<keyword evidence="11" id="KW-1185">Reference proteome</keyword>
<dbReference type="InterPro" id="IPR000682">
    <property type="entry name" value="PCMT"/>
</dbReference>
<evidence type="ECO:0000313" key="11">
    <source>
        <dbReference type="Proteomes" id="UP000509667"/>
    </source>
</evidence>
<dbReference type="EC" id="2.1.1.77" evidence="9"/>
<dbReference type="CDD" id="cd02440">
    <property type="entry name" value="AdoMet_MTases"/>
    <property type="match status" value="1"/>
</dbReference>
<dbReference type="PANTHER" id="PTHR11579">
    <property type="entry name" value="PROTEIN-L-ISOASPARTATE O-METHYLTRANSFERASE"/>
    <property type="match status" value="1"/>
</dbReference>
<evidence type="ECO:0000313" key="10">
    <source>
        <dbReference type="EMBL" id="QLH75851.1"/>
    </source>
</evidence>
<gene>
    <name evidence="9" type="primary">pcm</name>
    <name evidence="10" type="ORF">HZS55_00400</name>
</gene>
<keyword evidence="3 9" id="KW-0963">Cytoplasm</keyword>
<reference evidence="10 11" key="1">
    <citation type="submission" date="2020-07" db="EMBL/GenBank/DDBJ databases">
        <title>Halosimplex pelagicum sp. nov. and Halosimplex rubrum sp. nov., isolated from salted brown alga Laminaria, and emended description of the genus Halosimplex.</title>
        <authorList>
            <person name="Cui H."/>
        </authorList>
    </citation>
    <scope>NUCLEOTIDE SEQUENCE [LARGE SCALE GENOMIC DNA]</scope>
    <source>
        <strain evidence="10 11">R27</strain>
    </source>
</reference>
<evidence type="ECO:0000256" key="8">
    <source>
        <dbReference type="ARBA" id="ARBA00029295"/>
    </source>
</evidence>
<dbReference type="SUPFAM" id="SSF53335">
    <property type="entry name" value="S-adenosyl-L-methionine-dependent methyltransferases"/>
    <property type="match status" value="1"/>
</dbReference>
<evidence type="ECO:0000256" key="4">
    <source>
        <dbReference type="ARBA" id="ARBA00022603"/>
    </source>
</evidence>
<organism evidence="10 11">
    <name type="scientific">Halosimplex rubrum</name>
    <dbReference type="NCBI Taxonomy" id="869889"/>
    <lineage>
        <taxon>Archaea</taxon>
        <taxon>Methanobacteriati</taxon>
        <taxon>Methanobacteriota</taxon>
        <taxon>Stenosarchaea group</taxon>
        <taxon>Halobacteria</taxon>
        <taxon>Halobacteriales</taxon>
        <taxon>Haloarculaceae</taxon>
        <taxon>Halosimplex</taxon>
    </lineage>
</organism>
<dbReference type="GeneID" id="56076277"/>
<evidence type="ECO:0000256" key="3">
    <source>
        <dbReference type="ARBA" id="ARBA00022490"/>
    </source>
</evidence>
<dbReference type="Proteomes" id="UP000509667">
    <property type="component" value="Chromosome"/>
</dbReference>
<dbReference type="NCBIfam" id="TIGR00080">
    <property type="entry name" value="pimt"/>
    <property type="match status" value="1"/>
</dbReference>
<dbReference type="GO" id="GO:0030091">
    <property type="term" value="P:protein repair"/>
    <property type="evidence" value="ECO:0007669"/>
    <property type="project" value="UniProtKB-UniRule"/>
</dbReference>
<evidence type="ECO:0000256" key="6">
    <source>
        <dbReference type="ARBA" id="ARBA00022691"/>
    </source>
</evidence>
<comment type="catalytic activity">
    <reaction evidence="8 9">
        <text>[protein]-L-isoaspartate + S-adenosyl-L-methionine = [protein]-L-isoaspartate alpha-methyl ester + S-adenosyl-L-homocysteine</text>
        <dbReference type="Rhea" id="RHEA:12705"/>
        <dbReference type="Rhea" id="RHEA-COMP:12143"/>
        <dbReference type="Rhea" id="RHEA-COMP:12144"/>
        <dbReference type="ChEBI" id="CHEBI:57856"/>
        <dbReference type="ChEBI" id="CHEBI:59789"/>
        <dbReference type="ChEBI" id="CHEBI:90596"/>
        <dbReference type="ChEBI" id="CHEBI:90598"/>
        <dbReference type="EC" id="2.1.1.77"/>
    </reaction>
</comment>
<comment type="similarity">
    <text evidence="2 9">Belongs to the methyltransferase superfamily. L-isoaspartyl/D-aspartyl protein methyltransferase family.</text>
</comment>
<accession>A0A7D5SVM7</accession>
<dbReference type="HAMAP" id="MF_00090">
    <property type="entry name" value="PIMT"/>
    <property type="match status" value="1"/>
</dbReference>
<keyword evidence="4 9" id="KW-0489">Methyltransferase</keyword>
<dbReference type="AlphaFoldDB" id="A0A7D5SVM7"/>
<dbReference type="GO" id="GO:0004719">
    <property type="term" value="F:protein-L-isoaspartate (D-aspartate) O-methyltransferase activity"/>
    <property type="evidence" value="ECO:0007669"/>
    <property type="project" value="UniProtKB-UniRule"/>
</dbReference>
<dbReference type="NCBIfam" id="NF001453">
    <property type="entry name" value="PRK00312.1"/>
    <property type="match status" value="1"/>
</dbReference>
<name>A0A7D5SVM7_9EURY</name>
<dbReference type="RefSeq" id="WP_179909797.1">
    <property type="nucleotide sequence ID" value="NZ_CP058910.1"/>
</dbReference>
<keyword evidence="6 9" id="KW-0949">S-adenosyl-L-methionine</keyword>
<evidence type="ECO:0000256" key="9">
    <source>
        <dbReference type="HAMAP-Rule" id="MF_00090"/>
    </source>
</evidence>
<comment type="function">
    <text evidence="7 9">Catalyzes the methyl esterification of L-isoaspartyl residues in peptides and proteins that result from spontaneous decomposition of normal L-aspartyl and L-asparaginyl residues. It plays a role in the repair and/or degradation of damaged proteins.</text>
</comment>
<dbReference type="EMBL" id="CP058910">
    <property type="protein sequence ID" value="QLH75851.1"/>
    <property type="molecule type" value="Genomic_DNA"/>
</dbReference>
<comment type="subcellular location">
    <subcellularLocation>
        <location evidence="1 9">Cytoplasm</location>
    </subcellularLocation>
</comment>
<protein>
    <recommendedName>
        <fullName evidence="9">Protein-L-isoaspartate O-methyltransferase</fullName>
        <ecNumber evidence="9">2.1.1.77</ecNumber>
    </recommendedName>
    <alternativeName>
        <fullName evidence="9">L-isoaspartyl protein carboxyl methyltransferase</fullName>
    </alternativeName>
    <alternativeName>
        <fullName evidence="9">Protein L-isoaspartyl methyltransferase</fullName>
    </alternativeName>
    <alternativeName>
        <fullName evidence="9">Protein-beta-aspartate methyltransferase</fullName>
        <shortName evidence="9">PIMT</shortName>
    </alternativeName>
</protein>
<dbReference type="GO" id="GO:0005737">
    <property type="term" value="C:cytoplasm"/>
    <property type="evidence" value="ECO:0007669"/>
    <property type="project" value="UniProtKB-SubCell"/>
</dbReference>
<proteinExistence type="inferred from homology"/>
<dbReference type="GO" id="GO:0032259">
    <property type="term" value="P:methylation"/>
    <property type="evidence" value="ECO:0007669"/>
    <property type="project" value="UniProtKB-KW"/>
</dbReference>